<protein>
    <recommendedName>
        <fullName evidence="4">Cyanovirin-N domain-containing protein</fullName>
    </recommendedName>
</protein>
<reference evidence="3" key="1">
    <citation type="submission" date="2024-02" db="UniProtKB">
        <authorList>
            <consortium name="WormBaseParasite"/>
        </authorList>
    </citation>
    <scope>IDENTIFICATION</scope>
</reference>
<organism evidence="2 3">
    <name type="scientific">Mesorhabditis belari</name>
    <dbReference type="NCBI Taxonomy" id="2138241"/>
    <lineage>
        <taxon>Eukaryota</taxon>
        <taxon>Metazoa</taxon>
        <taxon>Ecdysozoa</taxon>
        <taxon>Nematoda</taxon>
        <taxon>Chromadorea</taxon>
        <taxon>Rhabditida</taxon>
        <taxon>Rhabditina</taxon>
        <taxon>Rhabditomorpha</taxon>
        <taxon>Rhabditoidea</taxon>
        <taxon>Rhabditidae</taxon>
        <taxon>Mesorhabditinae</taxon>
        <taxon>Mesorhabditis</taxon>
    </lineage>
</organism>
<feature type="chain" id="PRO_5042095274" description="Cyanovirin-N domain-containing protein" evidence="1">
    <location>
        <begin position="20"/>
        <end position="204"/>
    </location>
</feature>
<evidence type="ECO:0000313" key="2">
    <source>
        <dbReference type="Proteomes" id="UP000887575"/>
    </source>
</evidence>
<feature type="signal peptide" evidence="1">
    <location>
        <begin position="1"/>
        <end position="19"/>
    </location>
</feature>
<dbReference type="InterPro" id="IPR016187">
    <property type="entry name" value="CTDL_fold"/>
</dbReference>
<dbReference type="AlphaFoldDB" id="A0AAF3EEF5"/>
<accession>A0AAF3EEF5</accession>
<evidence type="ECO:0000256" key="1">
    <source>
        <dbReference type="SAM" id="SignalP"/>
    </source>
</evidence>
<evidence type="ECO:0000313" key="3">
    <source>
        <dbReference type="WBParaSite" id="MBELARI_LOCUS12347"/>
    </source>
</evidence>
<dbReference type="WBParaSite" id="MBELARI_LOCUS12347">
    <property type="protein sequence ID" value="MBELARI_LOCUS12347"/>
    <property type="gene ID" value="MBELARI_LOCUS12347"/>
</dbReference>
<dbReference type="SUPFAM" id="SSF56436">
    <property type="entry name" value="C-type lectin-like"/>
    <property type="match status" value="1"/>
</dbReference>
<proteinExistence type="predicted"/>
<evidence type="ECO:0008006" key="4">
    <source>
        <dbReference type="Google" id="ProtNLM"/>
    </source>
</evidence>
<sequence>MKLFFSILVLLSIIHVFEALKHRVPHRKVVPKRKNTVAKRGADDPICECTPPLSNPQPPYYTQNKPGLSDCVKQDWSFACDGSDSDVLEIALYDDHGNALLNWVYCAAWDYTWNGECATWNGGTFELNYPTYDGSLVAYHNCTNWGSDSTTWSYALSTCRDDGGEFISIHNAFENAVWASIQQYASFPVEDFLLGARVGQNDSG</sequence>
<keyword evidence="2" id="KW-1185">Reference proteome</keyword>
<dbReference type="Proteomes" id="UP000887575">
    <property type="component" value="Unassembled WGS sequence"/>
</dbReference>
<keyword evidence="1" id="KW-0732">Signal</keyword>
<name>A0AAF3EEF5_9BILA</name>